<dbReference type="InterPro" id="IPR006076">
    <property type="entry name" value="FAD-dep_OxRdtase"/>
</dbReference>
<protein>
    <submittedName>
        <fullName evidence="4">Oxidoreductase</fullName>
    </submittedName>
</protein>
<dbReference type="GO" id="GO:0005737">
    <property type="term" value="C:cytoplasm"/>
    <property type="evidence" value="ECO:0007669"/>
    <property type="project" value="TreeGrafter"/>
</dbReference>
<evidence type="ECO:0000256" key="2">
    <source>
        <dbReference type="SAM" id="MobiDB-lite"/>
    </source>
</evidence>
<dbReference type="RefSeq" id="WP_242011800.1">
    <property type="nucleotide sequence ID" value="NZ_BJYG01000008.1"/>
</dbReference>
<evidence type="ECO:0000259" key="3">
    <source>
        <dbReference type="Pfam" id="PF01266"/>
    </source>
</evidence>
<dbReference type="Pfam" id="PF01266">
    <property type="entry name" value="DAO"/>
    <property type="match status" value="1"/>
</dbReference>
<organism evidence="4 5">
    <name type="scientific">Acetobacter oeni</name>
    <dbReference type="NCBI Taxonomy" id="304077"/>
    <lineage>
        <taxon>Bacteria</taxon>
        <taxon>Pseudomonadati</taxon>
        <taxon>Pseudomonadota</taxon>
        <taxon>Alphaproteobacteria</taxon>
        <taxon>Acetobacterales</taxon>
        <taxon>Acetobacteraceae</taxon>
        <taxon>Acetobacter</taxon>
    </lineage>
</organism>
<dbReference type="Gene3D" id="3.30.9.10">
    <property type="entry name" value="D-Amino Acid Oxidase, subunit A, domain 2"/>
    <property type="match status" value="1"/>
</dbReference>
<name>A0A511XID1_9PROT</name>
<dbReference type="InterPro" id="IPR036188">
    <property type="entry name" value="FAD/NAD-bd_sf"/>
</dbReference>
<keyword evidence="5" id="KW-1185">Reference proteome</keyword>
<evidence type="ECO:0000313" key="5">
    <source>
        <dbReference type="Proteomes" id="UP000321746"/>
    </source>
</evidence>
<dbReference type="PANTHER" id="PTHR13847">
    <property type="entry name" value="SARCOSINE DEHYDROGENASE-RELATED"/>
    <property type="match status" value="1"/>
</dbReference>
<sequence length="447" mass="47051">MSMSGSSGSGPESVAKPDPLLATGSLYADTAGPGPVTSSPTQDIETGTLIVGAGITGVSAGLWLAGSGHDVTIVDAETVGWGASGRNGGQVNPGLKMLPSQVEHHFGPERGRRLSVAAWNAPDLVFALIEKHKIACDAARGGTIRAATAASQLPALERLTDECRARGGEAEWLNRSQMTARTGTGRYCGGMIDRRGGQLNPLLYVRGLASAAAKRGARIYSGTRITALAREGGIWVATTNGGRTIRAKTVVLGTNGYTDSLCPGLSTSIVPVYSAIIATEPLPERLRNAVLTSREVLYELGEITVYYRVDGAGRLLIGGRSASRPLSGEAAFPTLRHLAHRLWPGLAGTTWTHGWNGQLAMTSDHYPHWHEPAPGIIACLGYNGRGVAMATLLGHDIARRAEGAPAEELLLPATAIRPISLHRFWKTGVAARVALGQWRDRRAMDAG</sequence>
<proteinExistence type="predicted"/>
<dbReference type="Gene3D" id="3.50.50.60">
    <property type="entry name" value="FAD/NAD(P)-binding domain"/>
    <property type="match status" value="1"/>
</dbReference>
<evidence type="ECO:0000313" key="4">
    <source>
        <dbReference type="EMBL" id="GEN62708.1"/>
    </source>
</evidence>
<dbReference type="PANTHER" id="PTHR13847:SF281">
    <property type="entry name" value="FAD DEPENDENT OXIDOREDUCTASE DOMAIN-CONTAINING PROTEIN"/>
    <property type="match status" value="1"/>
</dbReference>
<reference evidence="4 5" key="1">
    <citation type="submission" date="2019-07" db="EMBL/GenBank/DDBJ databases">
        <title>Whole genome shotgun sequence of Acetobacter oeni NBRC 105207.</title>
        <authorList>
            <person name="Hosoyama A."/>
            <person name="Uohara A."/>
            <person name="Ohji S."/>
            <person name="Ichikawa N."/>
        </authorList>
    </citation>
    <scope>NUCLEOTIDE SEQUENCE [LARGE SCALE GENOMIC DNA]</scope>
    <source>
        <strain evidence="4 5">NBRC 105207</strain>
    </source>
</reference>
<feature type="region of interest" description="Disordered" evidence="2">
    <location>
        <begin position="24"/>
        <end position="43"/>
    </location>
</feature>
<feature type="domain" description="FAD dependent oxidoreductase" evidence="3">
    <location>
        <begin position="49"/>
        <end position="399"/>
    </location>
</feature>
<keyword evidence="1" id="KW-0560">Oxidoreductase</keyword>
<accession>A0A511XID1</accession>
<dbReference type="EMBL" id="BJYG01000008">
    <property type="protein sequence ID" value="GEN62708.1"/>
    <property type="molecule type" value="Genomic_DNA"/>
</dbReference>
<dbReference type="AlphaFoldDB" id="A0A511XID1"/>
<dbReference type="GO" id="GO:0016491">
    <property type="term" value="F:oxidoreductase activity"/>
    <property type="evidence" value="ECO:0007669"/>
    <property type="project" value="UniProtKB-KW"/>
</dbReference>
<gene>
    <name evidence="4" type="ORF">AOE01nite_09320</name>
</gene>
<dbReference type="SUPFAM" id="SSF51905">
    <property type="entry name" value="FAD/NAD(P)-binding domain"/>
    <property type="match status" value="1"/>
</dbReference>
<dbReference type="Proteomes" id="UP000321746">
    <property type="component" value="Unassembled WGS sequence"/>
</dbReference>
<evidence type="ECO:0000256" key="1">
    <source>
        <dbReference type="ARBA" id="ARBA00023002"/>
    </source>
</evidence>
<comment type="caution">
    <text evidence="4">The sequence shown here is derived from an EMBL/GenBank/DDBJ whole genome shotgun (WGS) entry which is preliminary data.</text>
</comment>